<evidence type="ECO:0000313" key="7">
    <source>
        <dbReference type="EMBL" id="MBM9937600.1"/>
    </source>
</evidence>
<keyword evidence="2" id="KW-0964">Secreted</keyword>
<evidence type="ECO:0000313" key="8">
    <source>
        <dbReference type="Proteomes" id="UP000749453"/>
    </source>
</evidence>
<proteinExistence type="predicted"/>
<dbReference type="Pfam" id="PF12545">
    <property type="entry name" value="DUF3739"/>
    <property type="match status" value="1"/>
</dbReference>
<protein>
    <submittedName>
        <fullName evidence="6">Filamentous hemagglutinin family protein</fullName>
    </submittedName>
</protein>
<dbReference type="PANTHER" id="PTHR12338">
    <property type="entry name" value="AUTOTRANSPORTER"/>
    <property type="match status" value="1"/>
</dbReference>
<dbReference type="GO" id="GO:0005576">
    <property type="term" value="C:extracellular region"/>
    <property type="evidence" value="ECO:0007669"/>
    <property type="project" value="UniProtKB-SubCell"/>
</dbReference>
<evidence type="ECO:0000313" key="9">
    <source>
        <dbReference type="Proteomes" id="UP000784064"/>
    </source>
</evidence>
<dbReference type="InterPro" id="IPR011050">
    <property type="entry name" value="Pectin_lyase_fold/virulence"/>
</dbReference>
<dbReference type="EMBL" id="JAFFTA010000001">
    <property type="protein sequence ID" value="MBM9912004.1"/>
    <property type="molecule type" value="Genomic_DNA"/>
</dbReference>
<evidence type="ECO:0000259" key="5">
    <source>
        <dbReference type="SMART" id="SM00912"/>
    </source>
</evidence>
<keyword evidence="8" id="KW-1185">Reference proteome</keyword>
<dbReference type="EMBL" id="JAFFTB010000009">
    <property type="protein sequence ID" value="MBM9937600.1"/>
    <property type="molecule type" value="Genomic_DNA"/>
</dbReference>
<evidence type="ECO:0000256" key="3">
    <source>
        <dbReference type="ARBA" id="ARBA00022729"/>
    </source>
</evidence>
<dbReference type="InterPro" id="IPR008638">
    <property type="entry name" value="FhaB/CdiA-like_TPS"/>
</dbReference>
<dbReference type="Gene3D" id="2.160.20.10">
    <property type="entry name" value="Single-stranded right-handed beta-helix, Pectin lyase-like"/>
    <property type="match status" value="1"/>
</dbReference>
<comment type="subcellular location">
    <subcellularLocation>
        <location evidence="1">Secreted</location>
    </subcellularLocation>
</comment>
<dbReference type="InterPro" id="IPR050909">
    <property type="entry name" value="Bact_Autotransporter_VF"/>
</dbReference>
<feature type="chain" id="PRO_5043644011" evidence="4">
    <location>
        <begin position="40"/>
        <end position="4128"/>
    </location>
</feature>
<dbReference type="PANTHER" id="PTHR12338:SF8">
    <property type="entry name" value="HEME_HEMOPEXIN-BINDING PROTEIN"/>
    <property type="match status" value="1"/>
</dbReference>
<dbReference type="Pfam" id="PF05860">
    <property type="entry name" value="TPS"/>
    <property type="match status" value="1"/>
</dbReference>
<reference evidence="8" key="1">
    <citation type="submission" date="2021-01" db="EMBL/GenBank/DDBJ databases">
        <title>Stenotrophomonas maltophilia.</title>
        <authorList>
            <person name="Yu Y."/>
        </authorList>
    </citation>
    <scope>NUCLEOTIDE SEQUENCE [LARGE SCALE GENOMIC DNA]</scope>
    <source>
        <strain evidence="8">As-6</strain>
    </source>
</reference>
<feature type="domain" description="Filamentous haemagglutinin FhaB/tRNA nuclease CdiA-like TPS" evidence="5">
    <location>
        <begin position="134"/>
        <end position="249"/>
    </location>
</feature>
<evidence type="ECO:0000313" key="6">
    <source>
        <dbReference type="EMBL" id="MBM9912004.1"/>
    </source>
</evidence>
<evidence type="ECO:0000256" key="1">
    <source>
        <dbReference type="ARBA" id="ARBA00004613"/>
    </source>
</evidence>
<gene>
    <name evidence="6" type="ORF">JJW18_00775</name>
    <name evidence="7" type="ORF">JJW19_05540</name>
</gene>
<comment type="caution">
    <text evidence="6">The sequence shown here is derived from an EMBL/GenBank/DDBJ whole genome shotgun (WGS) entry which is preliminary data.</text>
</comment>
<dbReference type="SUPFAM" id="SSF51126">
    <property type="entry name" value="Pectin lyase-like"/>
    <property type="match status" value="1"/>
</dbReference>
<dbReference type="Proteomes" id="UP000784064">
    <property type="component" value="Unassembled WGS sequence"/>
</dbReference>
<accession>A0AAW4GD39</accession>
<dbReference type="SMART" id="SM00912">
    <property type="entry name" value="Haemagg_act"/>
    <property type="match status" value="1"/>
</dbReference>
<dbReference type="InterPro" id="IPR012334">
    <property type="entry name" value="Pectin_lyas_fold"/>
</dbReference>
<sequence length="4128" mass="423930">MSLPHTSAVHSAAPMRRNHPMAWAIAVALGTLAAPASHAQQAFSPGWFADRGAAQGAAAQSGRMPNGVPIQFQLPAQQQDAARQKLQQSIDNLGTAAQAIALQRRMQEQARQSRREAGFVVADGLGKDGLKVDENPLTRGWVNAREAIQSQGSDGRIQVSIEQTADQAILNWESFNIGGNTTLNFLQNPDWAVLNRVNDPDARPSQILGQLKANGTVFVANRSGVVFGNNSQVNVRNLVAAAARISDAQFRDNGLYSADANTSALTDAVGKVMVERGARITTHEPTSATRGGGYVLLAGHSVENAGQIETRKGQAQLAAGDSFVIRRGVGTAANTASTTRGNEIAPRLLTDSSAGSVRNTGLLLAREGDITLAGRSVEQAGVAVASTTLGQRGTVHLLASASDTRAKVTLAEGSTTAVLIEDDGKASALDTQRDALLKESAEQDALRAASRTTTFDNLSLHSDRRDQSRVEIVSGGDIHFQGNSLTVATGGQVIADAGRRSQLDNAARVDVSGAVGVKVAMESNNVQVKVQGNELRDSPDNRDSGKLTSSEVWIDRRQLIHVPAGTGGYEGDRWYAAGGLLEVGGYLDNQGHSISEWAAQGGTVLLGGSEVVTGAGSRINLAGGSLDVQSGAIQQSWLRGVDGQVYRLDDAPAEMLFDGLYKGYEVKQERWGVTEAFRNPIVFAAQRTDNGYTVGRDAGRLVVSAPTAVLDGQVETTTFQGAQQGRRPDAALEGYAQAQTAVARNAGLYLGRYDGLGRNGAFDTDVRVQGGTAIPGLTLQSPIGSERRDTVWLDAGLLNAQQWGAIDLATAGRASVDAPLTLQAGGALNLIGSTVNLAGDIHIVGGRLQAGNLLDVLGRPTALLRNGRADVAIADGTRIDLAGGWSNAALGIGLDSGVAWTEGGSLRLQSSHDVTVGRQVAVDVDAGAALDMQGKGRIGKGGSVNLQANTAEVATDGSGRVRLGESSYFSGRGEGGGTFALGTGGKVVVGTALQEASALQLDAALFGSGFTQYDINAHQGLDIADGTELVVQTPGLRLAEDARTAQDRTSALQAWSAPLYAADPQNGRIRQRSGASITLRSDRNSVGGDLRVGRDARIAVDPGQAISLLGAGNIDVEGTLQARGGRISIDDVRPDTALYAGQRTERTWRIGDRAVLDASADSVSVVDAAGRLRGQVRTGGRIEIGGALDWETSAFIDNRPPEAFVVVERGARLDARGASAELDIDGQGRTRVDSDGGQIVLRSANALYLQGAMDAAAGGSGARGGTLGLAFGGSVHARGATEEVLRERAITLSQQTAAETSLPARLDYGHATLSVQQIQAGGFDNLSVFGDLRTLGNVDLRMAESLRIYGQGQSSLGVAAGASASAPSAISLSAPYVRLAQARWKQLSGESLQFTQGAVSATAGDHALAVNGDLIDLRDVTWLPSFDHLSLNSRSDVRLLSSIASNAAVSSLLAPGSIDLTAARLYPTSGAVGRVVAGASAQTVDTVDYWANPDAVLRIQGNGTAAGVPASAFGSLRLVAATVQQGGAVWAPMGTLQLGGLAMGGTAGGRVELLPGSITSTSGAGLALPYGGTADGVNWRIGSRSVDSLTAGGITSMGVTLKANQVNVSPGALLDMSGGGDLTGAAFISGRGGSVDVLRTALADANPRYAFSASGNPVYAIVPGYTGAFAPTSTDGFAAPGIGQQITVPAGVPGLPAGTYTLLPANFALQPGAFRVELGATGASGVSQPLPTGTGTWRVSGHQRGGLGAVQSPLLTDVLLTPAAVVRRHSGYNETSYNAFVQATADRRGESRGWQTIDALGLTLALGEGAGRQGAAAIDFAGTARFAAANDKGRGGTLVASMANPAIGTLEVIAADGVAQTRDRGVTFTDQALNAFQPARMVIGGQINQVASQVTVTGQARSVAIRSGATLQAPEILVAAAAGGAGILVEAGATVNTLPYARAGGDAVDTLPYQVTGGLLAVSNQRLNLITGTTGVAAGPVAIDIGGCQDACEGQARLVSDGSIAVATDGTLQLRDSASYGTRQLGVSMAALNLGSAEAIAQAAAAGALPAGMTMNQTVLQQLLRGNAATGAPALDTLSLVARDSVNVFGSVDLDARDSATGVGSLRTLVLGAQAIHGYGNASDRARILVDTLVWDGALAATQATGSNAAVPPAEPMVDRLGDGQLDIVTRTLTLGRAPYSRPSSEVAANRQVLGFSALNLGASEQMVFSAKGTLDAYQQRGEYLADKGWQYSGGSVAISTPLLTADPGAQLALRIGGSFALHGGNGRAGGDALGSELSIDADRILLDSTIALASGRLSASARQGIGVGAHAALDLAGRKVSLFDVDKYSWGGDVLLSSDRGEVTTDTASRIDVSARNNRGGRLTVNALAGRADLAGRVDGAASGRYDAGGTVVPYDAAELVVRARQLQDFAGLNQRLNSSGVTGARTFQIGEGDLQIGDEVKARRVDISVDKGSLTVAGRIDASGEQVGSIRLYARDALQVNGTLDAHGSGLRVDSYGKIIDSPNRATVELGSAAGQVSIGAGAAIDLRSGSGVAVGSQAGQNDGAARGTLKIDVPRIGTDDAAIAVANGMRITGAADIQVNGVRRYDDAPLASSVDVHGNRPQVVTQQWLDQIVDPDNRTWMDGALANADLQQRTAALGSHRLRPGVQVVARRSADNPGGDLTVSGDIDLSGYRYGPDADRLDAARRGFGESASLVLRAEGNINIHGSINDGFAPPPANPDEAGWELIEGRSSGGANTPFGGGLVVPVDGVQLQPGTEFPAGTTLNYAVPVESAVLPAGTVLPAAMTLADSLRLPAGTVLGAAVTTRDGQTFAAGTLLDQPLQLEAGARLGGGFRLRSSVQMAAQEWPAGAVLPIALRLARAVDLKPGAYIPSMTKVELAGDAPVKLRPADANGNQGRNWALAPMLAEGTTSWDLTAVAGADSDAADPRTRRWGSDGSVVLADTHQGSVGTVKTEIIFVGDRVLTEQASLDWMGDTSYAGRPIAELADIFGYTEEEFCALADGYCGPAPRQVAAQGSLDFWGDESYVGTSAKDFAAIFGMTEDEFCGSAPTYCFGGGTQTEVTTYGQRPGTPAWSVLRTGKGDLELLAAGDVVMKSGFGVYTAGTPTSLGNGRDAAFNSPRAPAPWNSALLGKDVVPGSYDAALAGYQAWYPDHGGNLRVEAGRDIVGDVWTARAESGSSDRDMALHGSAAVGNWLWRQGTGSTTGVTPVPTSWWVNFGTYTNVSATADSTPRMVGFTGFGTLGGGNLTLDAGRNAGVREAMGDALGFMTAPHSGAIVAAVGSTGRVSDGQLHLTGGGDLRLRTGGVLNPQLTATFSSLNTARAAQDLDLNGTFSNLRGSLLLEAGRIGGMGVTLENYGTLGRQRAADLFAADSARAMGGPVLVLGDATASLQARGDVVLGGVGDAGRVAVANYSGVTQDNGSRAAGTTWFSLWTASTAVDLFSAGGDLSTGVSGPLNLSGSNLAPEQVQLQAGGRDLLQYWLYPSRFSAVAAQGNITFDRLSMQDNTQDVLLLAPSASGRLDVLAGGGIFAQPGATQIARSAADTRVPGPFDPAFMAQVGDGSGSLTRPHHNLSVDGHSATPEAALPLFAFGPNTPLSNLPGALSPSRFYAVGGDIIGLQSGAQRTLDRSGSQRTQFALFEAAGAVQMRAGRDILGVSLTALNSTATDISVVEAGRDIVHLDAVVAGPGNLEVSAGRQLRQEDVGSIVTLGGIVQGDTRPGASVGLTAGNQQIDFVALRARYLDPANLADPAQSLASQPGKAVKIYDKELKQWLQQRFGRAADGAEALALFDALPKEQQRIFLRQVYYAELREGGREYTNAEGPRFGSYLRGREAIATLMPDKDANGTTINRTGDIVMYGGSGVRTEAGGNIELMAPGGQIVVGVQGVVPPASAGLVTQGQGDIRLFSQDSVLLGLSRVMTTFGGDILAWSEQGDINAGRGSQTTLLYTPPRRVYDTWGNVILSPQAPASGAGIATLNPIAEVAPGDVDLIAPLGTIDAGEAGIRVSGNINLAALQVLNAANIQVQGDSKGLPVLASVNVNALASASAAANSASQAAQDVMRKSQDDARRNQPSVISVQILGFGSASSSIDPPARGNTAAATGYDVNSAFQFPQARADAGKQPTQ</sequence>
<name>A0AAW4GD39_9GAMM</name>
<organism evidence="6 9">
    <name type="scientific">Stenotrophomonas lactitubi</name>
    <dbReference type="NCBI Taxonomy" id="2045214"/>
    <lineage>
        <taxon>Bacteria</taxon>
        <taxon>Pseudomonadati</taxon>
        <taxon>Pseudomonadota</taxon>
        <taxon>Gammaproteobacteria</taxon>
        <taxon>Lysobacterales</taxon>
        <taxon>Lysobacteraceae</taxon>
        <taxon>Stenotrophomonas</taxon>
    </lineage>
</organism>
<dbReference type="Proteomes" id="UP000749453">
    <property type="component" value="Unassembled WGS sequence"/>
</dbReference>
<dbReference type="RefSeq" id="WP_205404300.1">
    <property type="nucleotide sequence ID" value="NZ_JAFFTA010000001.1"/>
</dbReference>
<evidence type="ECO:0000256" key="2">
    <source>
        <dbReference type="ARBA" id="ARBA00022525"/>
    </source>
</evidence>
<dbReference type="InterPro" id="IPR021026">
    <property type="entry name" value="Filamn_hemagglutn_DUF3739"/>
</dbReference>
<reference evidence="6" key="2">
    <citation type="submission" date="2021-01" db="EMBL/GenBank/DDBJ databases">
        <authorList>
            <person name="Yu Y."/>
        </authorList>
    </citation>
    <scope>NUCLEOTIDE SEQUENCE</scope>
    <source>
        <strain evidence="6">As-5</strain>
        <strain evidence="7">As-6</strain>
    </source>
</reference>
<evidence type="ECO:0000256" key="4">
    <source>
        <dbReference type="SAM" id="SignalP"/>
    </source>
</evidence>
<keyword evidence="3 4" id="KW-0732">Signal</keyword>
<dbReference type="NCBIfam" id="TIGR01901">
    <property type="entry name" value="adhes_NPXG"/>
    <property type="match status" value="1"/>
</dbReference>
<feature type="signal peptide" evidence="4">
    <location>
        <begin position="1"/>
        <end position="39"/>
    </location>
</feature>